<keyword evidence="3" id="KW-0255">Endonuclease</keyword>
<evidence type="ECO:0000313" key="4">
    <source>
        <dbReference type="Proteomes" id="UP000046067"/>
    </source>
</evidence>
<dbReference type="SMART" id="SM00507">
    <property type="entry name" value="HNHc"/>
    <property type="match status" value="1"/>
</dbReference>
<dbReference type="Proteomes" id="UP000046067">
    <property type="component" value="Unassembled WGS sequence"/>
</dbReference>
<accession>A0A655WXH2</accession>
<feature type="domain" description="HNH nuclease" evidence="2">
    <location>
        <begin position="22"/>
        <end position="78"/>
    </location>
</feature>
<name>A0A655WXH2_VIBCL</name>
<dbReference type="InterPro" id="IPR002711">
    <property type="entry name" value="HNH"/>
</dbReference>
<dbReference type="Gene3D" id="1.10.30.50">
    <property type="match status" value="1"/>
</dbReference>
<dbReference type="GO" id="GO:0008270">
    <property type="term" value="F:zinc ion binding"/>
    <property type="evidence" value="ECO:0007669"/>
    <property type="project" value="InterPro"/>
</dbReference>
<proteinExistence type="predicted"/>
<sequence>MSWTEKQIDDVWAKAEFSNKENEQNGFRKDQCTAWIKRNAYGKRDSVYGWEIDHITPLSKGGSDNLSNLRPLHWKNNASRQDDRLTKTVYSKGNENIDAGTGKKLTV</sequence>
<gene>
    <name evidence="3" type="ORF">ERS013201_01534</name>
</gene>
<dbReference type="EMBL" id="CWQJ01000008">
    <property type="protein sequence ID" value="CSC00999.1"/>
    <property type="molecule type" value="Genomic_DNA"/>
</dbReference>
<dbReference type="CDD" id="cd00085">
    <property type="entry name" value="HNHc"/>
    <property type="match status" value="1"/>
</dbReference>
<keyword evidence="3" id="KW-0378">Hydrolase</keyword>
<evidence type="ECO:0000259" key="2">
    <source>
        <dbReference type="SMART" id="SM00507"/>
    </source>
</evidence>
<dbReference type="InterPro" id="IPR003615">
    <property type="entry name" value="HNH_nuc"/>
</dbReference>
<dbReference type="GO" id="GO:0003676">
    <property type="term" value="F:nucleic acid binding"/>
    <property type="evidence" value="ECO:0007669"/>
    <property type="project" value="InterPro"/>
</dbReference>
<reference evidence="3 4" key="1">
    <citation type="submission" date="2015-07" db="EMBL/GenBank/DDBJ databases">
        <authorList>
            <consortium name="Pathogen Informatics"/>
        </authorList>
    </citation>
    <scope>NUCLEOTIDE SEQUENCE [LARGE SCALE GENOMIC DNA]</scope>
    <source>
        <strain evidence="3 4">A325</strain>
    </source>
</reference>
<dbReference type="AlphaFoldDB" id="A0A655WXH2"/>
<protein>
    <submittedName>
        <fullName evidence="3">HNH endonuclease</fullName>
    </submittedName>
</protein>
<organism evidence="3 4">
    <name type="scientific">Vibrio cholerae</name>
    <dbReference type="NCBI Taxonomy" id="666"/>
    <lineage>
        <taxon>Bacteria</taxon>
        <taxon>Pseudomonadati</taxon>
        <taxon>Pseudomonadota</taxon>
        <taxon>Gammaproteobacteria</taxon>
        <taxon>Vibrionales</taxon>
        <taxon>Vibrionaceae</taxon>
        <taxon>Vibrio</taxon>
    </lineage>
</organism>
<dbReference type="GO" id="GO:0004519">
    <property type="term" value="F:endonuclease activity"/>
    <property type="evidence" value="ECO:0007669"/>
    <property type="project" value="UniProtKB-KW"/>
</dbReference>
<evidence type="ECO:0000313" key="3">
    <source>
        <dbReference type="EMBL" id="CSC00999.1"/>
    </source>
</evidence>
<evidence type="ECO:0000256" key="1">
    <source>
        <dbReference type="SAM" id="MobiDB-lite"/>
    </source>
</evidence>
<keyword evidence="3" id="KW-0540">Nuclease</keyword>
<feature type="region of interest" description="Disordered" evidence="1">
    <location>
        <begin position="85"/>
        <end position="107"/>
    </location>
</feature>
<dbReference type="Pfam" id="PF01844">
    <property type="entry name" value="HNH"/>
    <property type="match status" value="1"/>
</dbReference>
<dbReference type="RefSeq" id="WP_053034457.1">
    <property type="nucleotide sequence ID" value="NZ_CWSO01000008.1"/>
</dbReference>